<evidence type="ECO:0000313" key="3">
    <source>
        <dbReference type="EMBL" id="KAF5901412.1"/>
    </source>
</evidence>
<feature type="domain" description="Glycine N-acyltransferase N-terminal" evidence="2">
    <location>
        <begin position="1"/>
        <end position="111"/>
    </location>
</feature>
<evidence type="ECO:0000256" key="1">
    <source>
        <dbReference type="RuleBase" id="RU368002"/>
    </source>
</evidence>
<comment type="similarity">
    <text evidence="1">Belongs to the glycine N-acyltransferase family.</text>
</comment>
<keyword evidence="1" id="KW-0808">Transferase</keyword>
<dbReference type="OrthoDB" id="8924004at2759"/>
<comment type="caution">
    <text evidence="3">The sequence shown here is derived from an EMBL/GenBank/DDBJ whole genome shotgun (WGS) entry which is preliminary data.</text>
</comment>
<evidence type="ECO:0000259" key="2">
    <source>
        <dbReference type="Pfam" id="PF06021"/>
    </source>
</evidence>
<name>A0A8J4X277_CLAMG</name>
<dbReference type="PANTHER" id="PTHR15298:SF15">
    <property type="entry name" value="GLYCINE N-ACYLTRANSFERASE-LIKE PROTEIN"/>
    <property type="match status" value="1"/>
</dbReference>
<accession>A0A8J4X277</accession>
<gene>
    <name evidence="3" type="primary">glyat</name>
    <name evidence="3" type="ORF">DAT39_008847</name>
</gene>
<dbReference type="AlphaFoldDB" id="A0A8J4X277"/>
<dbReference type="InterPro" id="IPR010313">
    <property type="entry name" value="Glycine_N-acyltransferase"/>
</dbReference>
<dbReference type="PANTHER" id="PTHR15298">
    <property type="entry name" value="L-COA N-ACYLTRANSFERASE-RELATED"/>
    <property type="match status" value="1"/>
</dbReference>
<dbReference type="GO" id="GO:0005739">
    <property type="term" value="C:mitochondrion"/>
    <property type="evidence" value="ECO:0007669"/>
    <property type="project" value="InterPro"/>
</dbReference>
<keyword evidence="4" id="KW-1185">Reference proteome</keyword>
<feature type="non-terminal residue" evidence="3">
    <location>
        <position position="1"/>
    </location>
</feature>
<organism evidence="3 4">
    <name type="scientific">Clarias magur</name>
    <name type="common">Asian catfish</name>
    <name type="synonym">Macropteronotus magur</name>
    <dbReference type="NCBI Taxonomy" id="1594786"/>
    <lineage>
        <taxon>Eukaryota</taxon>
        <taxon>Metazoa</taxon>
        <taxon>Chordata</taxon>
        <taxon>Craniata</taxon>
        <taxon>Vertebrata</taxon>
        <taxon>Euteleostomi</taxon>
        <taxon>Actinopterygii</taxon>
        <taxon>Neopterygii</taxon>
        <taxon>Teleostei</taxon>
        <taxon>Ostariophysi</taxon>
        <taxon>Siluriformes</taxon>
        <taxon>Clariidae</taxon>
        <taxon>Clarias</taxon>
    </lineage>
</organism>
<dbReference type="EMBL" id="QNUK01000113">
    <property type="protein sequence ID" value="KAF5901412.1"/>
    <property type="molecule type" value="Genomic_DNA"/>
</dbReference>
<dbReference type="GO" id="GO:0047961">
    <property type="term" value="F:glycine N-acyltransferase activity"/>
    <property type="evidence" value="ECO:0007669"/>
    <property type="project" value="InterPro"/>
</dbReference>
<keyword evidence="1" id="KW-0012">Acyltransferase</keyword>
<protein>
    <recommendedName>
        <fullName evidence="1">Glycine N-acyltransferase-like protein</fullName>
        <ecNumber evidence="1">2.3.1.-</ecNumber>
    </recommendedName>
</protein>
<proteinExistence type="inferred from homology"/>
<dbReference type="Pfam" id="PF06021">
    <property type="entry name" value="Gly_acyl_tr_N"/>
    <property type="match status" value="1"/>
</dbReference>
<evidence type="ECO:0000313" key="4">
    <source>
        <dbReference type="Proteomes" id="UP000727407"/>
    </source>
</evidence>
<sequence length="114" mass="13589">VYGYIYRFNRIKADPLDVLVDQWPDFSVILIRPQRQQKSDFFKLISIFTKDETSLLNLLNRTDVLDWKQFLRLIVDRRHEEVLRAVAVSRGVSMSKLYVCRVMTFQDPSKFTTE</sequence>
<dbReference type="InterPro" id="IPR015938">
    <property type="entry name" value="Glycine_N-acyltransferase_N"/>
</dbReference>
<dbReference type="Proteomes" id="UP000727407">
    <property type="component" value="Unassembled WGS sequence"/>
</dbReference>
<feature type="non-terminal residue" evidence="3">
    <location>
        <position position="114"/>
    </location>
</feature>
<dbReference type="EC" id="2.3.1.-" evidence="1"/>
<reference evidence="3" key="1">
    <citation type="submission" date="2020-07" db="EMBL/GenBank/DDBJ databases">
        <title>Clarias magur genome sequencing, assembly and annotation.</title>
        <authorList>
            <person name="Kushwaha B."/>
            <person name="Kumar R."/>
            <person name="Das P."/>
            <person name="Joshi C.G."/>
            <person name="Kumar D."/>
            <person name="Nagpure N.S."/>
            <person name="Pandey M."/>
            <person name="Agarwal S."/>
            <person name="Srivastava S."/>
            <person name="Singh M."/>
            <person name="Sahoo L."/>
            <person name="Jayasankar P."/>
            <person name="Meher P.K."/>
            <person name="Koringa P.G."/>
            <person name="Iquebal M.A."/>
            <person name="Das S.P."/>
            <person name="Bit A."/>
            <person name="Patnaik S."/>
            <person name="Patel N."/>
            <person name="Shah T.M."/>
            <person name="Hinsu A."/>
            <person name="Jena J.K."/>
        </authorList>
    </citation>
    <scope>NUCLEOTIDE SEQUENCE</scope>
    <source>
        <strain evidence="3">CIFAMagur01</strain>
        <tissue evidence="3">Testis</tissue>
    </source>
</reference>